<dbReference type="GO" id="GO:0005319">
    <property type="term" value="F:lipid transporter activity"/>
    <property type="evidence" value="ECO:0007669"/>
    <property type="project" value="TreeGrafter"/>
</dbReference>
<dbReference type="Proteomes" id="UP000188320">
    <property type="component" value="Unassembled WGS sequence"/>
</dbReference>
<keyword evidence="3" id="KW-0813">Transport</keyword>
<dbReference type="SUPFAM" id="SSF52540">
    <property type="entry name" value="P-loop containing nucleoside triphosphate hydrolases"/>
    <property type="match status" value="1"/>
</dbReference>
<keyword evidence="4 10" id="KW-0812">Transmembrane</keyword>
<dbReference type="AlphaFoldDB" id="A0A1R1PLY6"/>
<keyword evidence="8 10" id="KW-1133">Transmembrane helix</keyword>
<evidence type="ECO:0000256" key="2">
    <source>
        <dbReference type="ARBA" id="ARBA00008869"/>
    </source>
</evidence>
<sequence>MEENTVARKSYQLRALARRGIIGIIVGNLVEDSFGARNYLMCSNYNATNEFNMPVSPGNINNFPDVPDGIVRGYPSNLKFKASNSYYLPIQIEDQTERRPFTLSDSAPSCVWQFGHDYSFSSPYQKDPNVTDAVRLDTTTKPDPLGGWFSTDFLQSGLTSLMVNQKLTWAIVRDASDGSAGYMENTGMINLTTPAAITQMQTAPLNGIQGMLLANSTQSALKNVKGSGILGKIDRNFWVNLGNIQIPGTNMSMVGPNGIISTPWFETDRYNGYTSQQMDLELKGKIMNVHEQFSQVDTGVFNALRANSSDPENFASLLRYYGAVGNIVAQMPSAAILFDVANSASGDWRYTLQIGENDQISSAGSYPPVMDRMFVHQTQLSNGLLRSSLGDDTAKIEHSLRAMPQGFLQRFTVPIGSLIGGSLFPFGVSFLIASFVVLLVREKEERILVMMQMNGLKNKAYYLGHYLHFLVLTVVSSIVFLVSGIAFKLEMFTETSKALLIVLLFVWWNLQIAISFFFSTFFNNSRVALVITNLIVFWGVVIDATVTFIFDTTIPIPYLLWPPFAMYRAIAALNNAAVSTERPGYTFSDVVSGDVVFNCLIAMAIEWLVLLVLSFYLMNVLPGKYGVKRPWHFPITDLFRKEDEIPEDPGALDEEELKLEDQDVKNERSRIIDGKYPRDSPLILRRVRKVYPGGKLAVKDISFAISKGDIFGLLGPNGAGKTTLISMLSGLYKVSGGVAKLSGFNVTTETKQVYRHIGICPQHDILWDDLTIAEHLYFYARLKGIPAREERQVVEKIIKDVDLYSKRNALSKNLSGGQKRRLSIAISFVGNPSVVFLDEPTTGLDPEVRRTVWNVINRNKVGRTIVITTHSMEEAEVLCTKIGIMAHGTMRCFGTQLRLKQLYGSGFLLMASADEAKMPDVVSYISSLLPPDATLVDSFSNTVSWEFKPEPGLIPRLFSEISQNKAAYSINDWGISQTSLDEVFLRIIGENDADAVQ</sequence>
<dbReference type="InterPro" id="IPR017871">
    <property type="entry name" value="ABC_transporter-like_CS"/>
</dbReference>
<dbReference type="FunFam" id="3.40.50.300:FF:000665">
    <property type="entry name" value="ABC transporter A family member 2"/>
    <property type="match status" value="1"/>
</dbReference>
<organism evidence="12 13">
    <name type="scientific">Zancudomyces culisetae</name>
    <name type="common">Gut fungus</name>
    <name type="synonym">Smittium culisetae</name>
    <dbReference type="NCBI Taxonomy" id="1213189"/>
    <lineage>
        <taxon>Eukaryota</taxon>
        <taxon>Fungi</taxon>
        <taxon>Fungi incertae sedis</taxon>
        <taxon>Zoopagomycota</taxon>
        <taxon>Kickxellomycotina</taxon>
        <taxon>Harpellomycetes</taxon>
        <taxon>Harpellales</taxon>
        <taxon>Legeriomycetaceae</taxon>
        <taxon>Zancudomyces</taxon>
    </lineage>
</organism>
<dbReference type="GO" id="GO:0140359">
    <property type="term" value="F:ABC-type transporter activity"/>
    <property type="evidence" value="ECO:0007669"/>
    <property type="project" value="InterPro"/>
</dbReference>
<comment type="subcellular location">
    <subcellularLocation>
        <location evidence="1">Membrane</location>
        <topology evidence="1">Multi-pass membrane protein</topology>
    </subcellularLocation>
</comment>
<dbReference type="InterPro" id="IPR003439">
    <property type="entry name" value="ABC_transporter-like_ATP-bd"/>
</dbReference>
<gene>
    <name evidence="12" type="ORF">AX774_g4561</name>
</gene>
<comment type="caution">
    <text evidence="12">The sequence shown here is derived from an EMBL/GenBank/DDBJ whole genome shotgun (WGS) entry which is preliminary data.</text>
</comment>
<dbReference type="InterPro" id="IPR013525">
    <property type="entry name" value="ABC2_TM"/>
</dbReference>
<keyword evidence="13" id="KW-1185">Reference proteome</keyword>
<evidence type="ECO:0000256" key="3">
    <source>
        <dbReference type="ARBA" id="ARBA00022448"/>
    </source>
</evidence>
<evidence type="ECO:0000256" key="9">
    <source>
        <dbReference type="ARBA" id="ARBA00023136"/>
    </source>
</evidence>
<dbReference type="Pfam" id="PF12698">
    <property type="entry name" value="ABC2_membrane_3"/>
    <property type="match status" value="1"/>
</dbReference>
<name>A0A1R1PLY6_ZANCU</name>
<reference evidence="13" key="1">
    <citation type="submission" date="2017-01" db="EMBL/GenBank/DDBJ databases">
        <authorList>
            <person name="Wang Y."/>
            <person name="White M."/>
            <person name="Kvist S."/>
            <person name="Moncalvo J.-M."/>
        </authorList>
    </citation>
    <scope>NUCLEOTIDE SEQUENCE [LARGE SCALE GENOMIC DNA]</scope>
    <source>
        <strain evidence="13">COL-18-3</strain>
    </source>
</reference>
<feature type="domain" description="ABC transporter" evidence="11">
    <location>
        <begin position="682"/>
        <end position="912"/>
    </location>
</feature>
<dbReference type="PROSITE" id="PS00211">
    <property type="entry name" value="ABC_TRANSPORTER_1"/>
    <property type="match status" value="1"/>
</dbReference>
<dbReference type="EMBL" id="LSSK01000767">
    <property type="protein sequence ID" value="OMH81975.1"/>
    <property type="molecule type" value="Genomic_DNA"/>
</dbReference>
<dbReference type="OrthoDB" id="8061355at2759"/>
<keyword evidence="7" id="KW-0067">ATP-binding</keyword>
<dbReference type="PANTHER" id="PTHR19229:SF36">
    <property type="entry name" value="ATP-BINDING CASSETTE SUB-FAMILY A MEMBER 2"/>
    <property type="match status" value="1"/>
</dbReference>
<evidence type="ECO:0000259" key="11">
    <source>
        <dbReference type="PROSITE" id="PS50893"/>
    </source>
</evidence>
<proteinExistence type="inferred from homology"/>
<feature type="transmembrane region" description="Helical" evidence="10">
    <location>
        <begin position="595"/>
        <end position="618"/>
    </location>
</feature>
<dbReference type="CDD" id="cd03263">
    <property type="entry name" value="ABC_subfamily_A"/>
    <property type="match status" value="1"/>
</dbReference>
<dbReference type="GO" id="GO:0016020">
    <property type="term" value="C:membrane"/>
    <property type="evidence" value="ECO:0007669"/>
    <property type="project" value="UniProtKB-SubCell"/>
</dbReference>
<dbReference type="SMART" id="SM00382">
    <property type="entry name" value="AAA"/>
    <property type="match status" value="1"/>
</dbReference>
<feature type="transmembrane region" description="Helical" evidence="10">
    <location>
        <begin position="418"/>
        <end position="440"/>
    </location>
</feature>
<feature type="transmembrane region" description="Helical" evidence="10">
    <location>
        <begin position="461"/>
        <end position="486"/>
    </location>
</feature>
<dbReference type="Gene3D" id="3.40.50.300">
    <property type="entry name" value="P-loop containing nucleotide triphosphate hydrolases"/>
    <property type="match status" value="1"/>
</dbReference>
<dbReference type="GO" id="GO:0005524">
    <property type="term" value="F:ATP binding"/>
    <property type="evidence" value="ECO:0007669"/>
    <property type="project" value="UniProtKB-KW"/>
</dbReference>
<accession>A0A1R1PLY6</accession>
<dbReference type="InterPro" id="IPR026082">
    <property type="entry name" value="ABCA"/>
</dbReference>
<dbReference type="PROSITE" id="PS50893">
    <property type="entry name" value="ABC_TRANSPORTER_2"/>
    <property type="match status" value="1"/>
</dbReference>
<evidence type="ECO:0000256" key="7">
    <source>
        <dbReference type="ARBA" id="ARBA00022840"/>
    </source>
</evidence>
<keyword evidence="5" id="KW-0677">Repeat</keyword>
<dbReference type="InterPro" id="IPR003593">
    <property type="entry name" value="AAA+_ATPase"/>
</dbReference>
<keyword evidence="9 10" id="KW-0472">Membrane</keyword>
<feature type="transmembrane region" description="Helical" evidence="10">
    <location>
        <begin position="530"/>
        <end position="550"/>
    </location>
</feature>
<dbReference type="Pfam" id="PF00005">
    <property type="entry name" value="ABC_tran"/>
    <property type="match status" value="1"/>
</dbReference>
<evidence type="ECO:0000256" key="10">
    <source>
        <dbReference type="SAM" id="Phobius"/>
    </source>
</evidence>
<evidence type="ECO:0000256" key="6">
    <source>
        <dbReference type="ARBA" id="ARBA00022741"/>
    </source>
</evidence>
<dbReference type="PANTHER" id="PTHR19229">
    <property type="entry name" value="ATP-BINDING CASSETTE TRANSPORTER SUBFAMILY A ABCA"/>
    <property type="match status" value="1"/>
</dbReference>
<feature type="transmembrane region" description="Helical" evidence="10">
    <location>
        <begin position="498"/>
        <end position="518"/>
    </location>
</feature>
<protein>
    <submittedName>
        <fullName evidence="12">ABC transporter A family member 9</fullName>
    </submittedName>
</protein>
<evidence type="ECO:0000256" key="5">
    <source>
        <dbReference type="ARBA" id="ARBA00022737"/>
    </source>
</evidence>
<dbReference type="GO" id="GO:0016887">
    <property type="term" value="F:ATP hydrolysis activity"/>
    <property type="evidence" value="ECO:0007669"/>
    <property type="project" value="InterPro"/>
</dbReference>
<evidence type="ECO:0000313" key="13">
    <source>
        <dbReference type="Proteomes" id="UP000188320"/>
    </source>
</evidence>
<evidence type="ECO:0000256" key="1">
    <source>
        <dbReference type="ARBA" id="ARBA00004141"/>
    </source>
</evidence>
<comment type="similarity">
    <text evidence="2">Belongs to the ABC transporter superfamily. ABCA family.</text>
</comment>
<dbReference type="InterPro" id="IPR027417">
    <property type="entry name" value="P-loop_NTPase"/>
</dbReference>
<evidence type="ECO:0000313" key="12">
    <source>
        <dbReference type="EMBL" id="OMH81975.1"/>
    </source>
</evidence>
<evidence type="ECO:0000256" key="8">
    <source>
        <dbReference type="ARBA" id="ARBA00022989"/>
    </source>
</evidence>
<evidence type="ECO:0000256" key="4">
    <source>
        <dbReference type="ARBA" id="ARBA00022692"/>
    </source>
</evidence>
<keyword evidence="6" id="KW-0547">Nucleotide-binding</keyword>